<feature type="chain" id="PRO_5044566792" description="DUF4476 domain-containing protein" evidence="1">
    <location>
        <begin position="22"/>
        <end position="154"/>
    </location>
</feature>
<dbReference type="Proteomes" id="UP000254107">
    <property type="component" value="Unassembled WGS sequence"/>
</dbReference>
<evidence type="ECO:0000313" key="4">
    <source>
        <dbReference type="Proteomes" id="UP000191025"/>
    </source>
</evidence>
<dbReference type="Proteomes" id="UP000191025">
    <property type="component" value="Unassembled WGS sequence"/>
</dbReference>
<evidence type="ECO:0000313" key="5">
    <source>
        <dbReference type="Proteomes" id="UP000254107"/>
    </source>
</evidence>
<evidence type="ECO:0000313" key="3">
    <source>
        <dbReference type="EMBL" id="STY98778.1"/>
    </source>
</evidence>
<organism evidence="2 4">
    <name type="scientific">Moraxella lacunata</name>
    <dbReference type="NCBI Taxonomy" id="477"/>
    <lineage>
        <taxon>Bacteria</taxon>
        <taxon>Pseudomonadati</taxon>
        <taxon>Pseudomonadota</taxon>
        <taxon>Gammaproteobacteria</taxon>
        <taxon>Moraxellales</taxon>
        <taxon>Moraxellaceae</taxon>
        <taxon>Moraxella</taxon>
    </lineage>
</organism>
<dbReference type="EMBL" id="MXAN01000063">
    <property type="protein sequence ID" value="OPH35631.1"/>
    <property type="molecule type" value="Genomic_DNA"/>
</dbReference>
<name>A0A1V4GTI3_MORLA</name>
<gene>
    <name evidence="2" type="ORF">B5J94_09130</name>
    <name evidence="3" type="ORF">NCTC7911_00141</name>
</gene>
<reference evidence="4" key="1">
    <citation type="submission" date="2017-03" db="EMBL/GenBank/DDBJ databases">
        <title>Draft genome sequence of Moraxella equi CCUG 4950T type strain.</title>
        <authorList>
            <person name="Salva-Serra F."/>
            <person name="Engstrom-Jakobsson H."/>
            <person name="Thorell K."/>
            <person name="Jaen-Luchoro D."/>
            <person name="Gonzales-Siles L."/>
            <person name="Karlsson R."/>
            <person name="Yazdan S."/>
            <person name="Boulund F."/>
            <person name="Johnning A."/>
            <person name="Engstrand L."/>
            <person name="Kristiansson E."/>
            <person name="Moore E."/>
        </authorList>
    </citation>
    <scope>NUCLEOTIDE SEQUENCE [LARGE SCALE GENOMIC DNA]</scope>
    <source>
        <strain evidence="4">CCUG 4441</strain>
    </source>
</reference>
<keyword evidence="5" id="KW-1185">Reference proteome</keyword>
<protein>
    <recommendedName>
        <fullName evidence="6">DUF4476 domain-containing protein</fullName>
    </recommendedName>
</protein>
<proteinExistence type="predicted"/>
<evidence type="ECO:0000313" key="2">
    <source>
        <dbReference type="EMBL" id="OPH35631.1"/>
    </source>
</evidence>
<reference evidence="3 5" key="3">
    <citation type="submission" date="2018-06" db="EMBL/GenBank/DDBJ databases">
        <authorList>
            <consortium name="Pathogen Informatics"/>
            <person name="Doyle S."/>
        </authorList>
    </citation>
    <scope>NUCLEOTIDE SEQUENCE [LARGE SCALE GENOMIC DNA]</scope>
    <source>
        <strain evidence="3 5">NCTC7911</strain>
    </source>
</reference>
<evidence type="ECO:0008006" key="6">
    <source>
        <dbReference type="Google" id="ProtNLM"/>
    </source>
</evidence>
<sequence length="154" mass="17789">MNVLKNCIIGLIAILPTMTYANSHLGLYTNDLAKCMVSSLSANDKKIFQNATLQGMFSHPSLNQKNPYSQYEINQTQQQFGRLVTRLFAKDCTKELMIAMYYDNKAVERASETLGVYVMQDLINHPNYERYWLGVEHYMNKQELEHAIQDVLKD</sequence>
<evidence type="ECO:0000256" key="1">
    <source>
        <dbReference type="SAM" id="SignalP"/>
    </source>
</evidence>
<feature type="signal peptide" evidence="1">
    <location>
        <begin position="1"/>
        <end position="21"/>
    </location>
</feature>
<keyword evidence="1" id="KW-0732">Signal</keyword>
<dbReference type="AlphaFoldDB" id="A0A1V4GTI3"/>
<accession>A0A1V4GTI3</accession>
<dbReference type="EMBL" id="UGQC01000001">
    <property type="protein sequence ID" value="STY98778.1"/>
    <property type="molecule type" value="Genomic_DNA"/>
</dbReference>
<reference evidence="2" key="2">
    <citation type="submission" date="2017-03" db="EMBL/GenBank/DDBJ databases">
        <authorList>
            <person name="Afonso C.L."/>
            <person name="Miller P.J."/>
            <person name="Scott M.A."/>
            <person name="Spackman E."/>
            <person name="Goraichik I."/>
            <person name="Dimitrov K.M."/>
            <person name="Suarez D.L."/>
            <person name="Swayne D.E."/>
        </authorList>
    </citation>
    <scope>NUCLEOTIDE SEQUENCE</scope>
    <source>
        <strain evidence="2">CCUG 4441</strain>
    </source>
</reference>